<keyword evidence="1" id="KW-0812">Transmembrane</keyword>
<dbReference type="PANTHER" id="PTHR30093:SF2">
    <property type="entry name" value="TYPE II SECRETION SYSTEM PROTEIN H"/>
    <property type="match status" value="1"/>
</dbReference>
<keyword evidence="1" id="KW-1133">Transmembrane helix</keyword>
<dbReference type="EMBL" id="JABAEW010000006">
    <property type="protein sequence ID" value="NMD85938.1"/>
    <property type="molecule type" value="Genomic_DNA"/>
</dbReference>
<evidence type="ECO:0000256" key="1">
    <source>
        <dbReference type="SAM" id="Phobius"/>
    </source>
</evidence>
<feature type="transmembrane region" description="Helical" evidence="1">
    <location>
        <begin position="20"/>
        <end position="41"/>
    </location>
</feature>
<dbReference type="InterPro" id="IPR012902">
    <property type="entry name" value="N_methyl_site"/>
</dbReference>
<dbReference type="PANTHER" id="PTHR30093">
    <property type="entry name" value="GENERAL SECRETION PATHWAY PROTEIN G"/>
    <property type="match status" value="1"/>
</dbReference>
<keyword evidence="1" id="KW-0472">Membrane</keyword>
<dbReference type="Proteomes" id="UP000576225">
    <property type="component" value="Unassembled WGS sequence"/>
</dbReference>
<gene>
    <name evidence="2" type="ORF">HF882_05000</name>
</gene>
<dbReference type="AlphaFoldDB" id="A0A848AS41"/>
<dbReference type="Gene3D" id="3.30.700.10">
    <property type="entry name" value="Glycoprotein, Type 4 Pilin"/>
    <property type="match status" value="1"/>
</dbReference>
<dbReference type="NCBIfam" id="TIGR02532">
    <property type="entry name" value="IV_pilin_GFxxxE"/>
    <property type="match status" value="1"/>
</dbReference>
<sequence length="248" mass="27721">MRKYPASIESPSGHRRFFTLIELLVVIAIIAILAALLLPALNQARMTAKTVACVNNLGQFGKVSLMYTGDYGGWALTGYMKGNGYWYKALKNLYNTAEKNFHCPAESFFSFTDQGISYGINTLSFGVSVNDNQCQLPQKGNRISSFGRDSRLVMFTDTPPMSPEYTGKIRHTSGTPALFTPTSAVAPVASAGAWYPAYVRHKERANATMFDGHVRSLGYNDLRFRRSEFFNPCMKQWVDSTLMIRDMD</sequence>
<comment type="caution">
    <text evidence="2">The sequence shown here is derived from an EMBL/GenBank/DDBJ whole genome shotgun (WGS) entry which is preliminary data.</text>
</comment>
<dbReference type="SUPFAM" id="SSF54523">
    <property type="entry name" value="Pili subunits"/>
    <property type="match status" value="1"/>
</dbReference>
<accession>A0A848AS41</accession>
<proteinExistence type="predicted"/>
<dbReference type="InterPro" id="IPR045584">
    <property type="entry name" value="Pilin-like"/>
</dbReference>
<name>A0A848AS41_9BACT</name>
<dbReference type="RefSeq" id="WP_168961838.1">
    <property type="nucleotide sequence ID" value="NZ_JABAEW010000006.1"/>
</dbReference>
<organism evidence="2 3">
    <name type="scientific">Victivallis vadensis</name>
    <dbReference type="NCBI Taxonomy" id="172901"/>
    <lineage>
        <taxon>Bacteria</taxon>
        <taxon>Pseudomonadati</taxon>
        <taxon>Lentisphaerota</taxon>
        <taxon>Lentisphaeria</taxon>
        <taxon>Victivallales</taxon>
        <taxon>Victivallaceae</taxon>
        <taxon>Victivallis</taxon>
    </lineage>
</organism>
<protein>
    <submittedName>
        <fullName evidence="2">Prepilin-type N-terminal cleavage/methylation domain-containing protein</fullName>
    </submittedName>
</protein>
<reference evidence="2 3" key="1">
    <citation type="submission" date="2020-04" db="EMBL/GenBank/DDBJ databases">
        <authorList>
            <person name="Hitch T.C.A."/>
            <person name="Wylensek D."/>
            <person name="Clavel T."/>
        </authorList>
    </citation>
    <scope>NUCLEOTIDE SEQUENCE [LARGE SCALE GENOMIC DNA]</scope>
    <source>
        <strain evidence="2 3">COR2-253-APC-1A</strain>
    </source>
</reference>
<evidence type="ECO:0000313" key="3">
    <source>
        <dbReference type="Proteomes" id="UP000576225"/>
    </source>
</evidence>
<evidence type="ECO:0000313" key="2">
    <source>
        <dbReference type="EMBL" id="NMD85938.1"/>
    </source>
</evidence>